<dbReference type="EMBL" id="JBHRYH010000022">
    <property type="protein sequence ID" value="MFC3626752.1"/>
    <property type="molecule type" value="Genomic_DNA"/>
</dbReference>
<gene>
    <name evidence="1" type="ORF">ACFOKJ_11525</name>
</gene>
<dbReference type="Proteomes" id="UP001595636">
    <property type="component" value="Unassembled WGS sequence"/>
</dbReference>
<evidence type="ECO:0000313" key="1">
    <source>
        <dbReference type="EMBL" id="MFC3626752.1"/>
    </source>
</evidence>
<keyword evidence="2" id="KW-1185">Reference proteome</keyword>
<organism evidence="1 2">
    <name type="scientific">Vogesella amnigena</name>
    <dbReference type="NCBI Taxonomy" id="1507449"/>
    <lineage>
        <taxon>Bacteria</taxon>
        <taxon>Pseudomonadati</taxon>
        <taxon>Pseudomonadota</taxon>
        <taxon>Betaproteobacteria</taxon>
        <taxon>Neisseriales</taxon>
        <taxon>Chromobacteriaceae</taxon>
        <taxon>Vogesella</taxon>
    </lineage>
</organism>
<comment type="caution">
    <text evidence="1">The sequence shown here is derived from an EMBL/GenBank/DDBJ whole genome shotgun (WGS) entry which is preliminary data.</text>
</comment>
<sequence>MPFLDRHPAGQPVGFVIGARVRGDHFSNRGGRQSWQALFAAMQQNCHITTLPLKNSKMHA</sequence>
<protein>
    <submittedName>
        <fullName evidence="1">Uncharacterized protein</fullName>
    </submittedName>
</protein>
<dbReference type="RefSeq" id="WP_390279710.1">
    <property type="nucleotide sequence ID" value="NZ_JBHRYH010000022.1"/>
</dbReference>
<reference evidence="2" key="1">
    <citation type="journal article" date="2019" name="Int. J. Syst. Evol. Microbiol.">
        <title>The Global Catalogue of Microorganisms (GCM) 10K type strain sequencing project: providing services to taxonomists for standard genome sequencing and annotation.</title>
        <authorList>
            <consortium name="The Broad Institute Genomics Platform"/>
            <consortium name="The Broad Institute Genome Sequencing Center for Infectious Disease"/>
            <person name="Wu L."/>
            <person name="Ma J."/>
        </authorList>
    </citation>
    <scope>NUCLEOTIDE SEQUENCE [LARGE SCALE GENOMIC DNA]</scope>
    <source>
        <strain evidence="2">KCTC 42195</strain>
    </source>
</reference>
<evidence type="ECO:0000313" key="2">
    <source>
        <dbReference type="Proteomes" id="UP001595636"/>
    </source>
</evidence>
<proteinExistence type="predicted"/>
<accession>A0ABV7TVJ2</accession>
<name>A0ABV7TVJ2_9NEIS</name>